<dbReference type="Proteomes" id="UP001290101">
    <property type="component" value="Unassembled WGS sequence"/>
</dbReference>
<dbReference type="Proteomes" id="UP000246050">
    <property type="component" value="Unassembled WGS sequence"/>
</dbReference>
<dbReference type="RefSeq" id="WP_109801698.1">
    <property type="nucleotide sequence ID" value="NZ_JAXOTQ010000002.1"/>
</dbReference>
<reference evidence="2 3" key="1">
    <citation type="submission" date="2018-05" db="EMBL/GenBank/DDBJ databases">
        <title>Micromonosporas from Atacama Desert.</title>
        <authorList>
            <person name="Carro L."/>
            <person name="Golinska P."/>
            <person name="Klenk H.-P."/>
            <person name="Goodfellow M."/>
        </authorList>
    </citation>
    <scope>NUCLEOTIDE SEQUENCE [LARGE SCALE GENOMIC DNA]</scope>
    <source>
        <strain evidence="2 3">4G51</strain>
    </source>
</reference>
<evidence type="ECO:0000313" key="2">
    <source>
        <dbReference type="EMBL" id="PWR15226.1"/>
    </source>
</evidence>
<sequence length="68" mass="7051">MPDSHATRDGQSAAPRAAWTTNFAAEAEAALLPASPVALVDHHLLASGQDRARAMAAVRTCRVAVDQG</sequence>
<gene>
    <name evidence="2" type="ORF">DKT69_12290</name>
    <name evidence="1" type="ORF">U2F25_01725</name>
</gene>
<comment type="caution">
    <text evidence="2">The sequence shown here is derived from an EMBL/GenBank/DDBJ whole genome shotgun (WGS) entry which is preliminary data.</text>
</comment>
<evidence type="ECO:0000313" key="4">
    <source>
        <dbReference type="Proteomes" id="UP001290101"/>
    </source>
</evidence>
<dbReference type="AlphaFoldDB" id="A0A317DN39"/>
<protein>
    <submittedName>
        <fullName evidence="2">Uncharacterized protein</fullName>
    </submittedName>
</protein>
<organism evidence="2 3">
    <name type="scientific">Micromonospora sicca</name>
    <dbReference type="NCBI Taxonomy" id="2202420"/>
    <lineage>
        <taxon>Bacteria</taxon>
        <taxon>Bacillati</taxon>
        <taxon>Actinomycetota</taxon>
        <taxon>Actinomycetes</taxon>
        <taxon>Micromonosporales</taxon>
        <taxon>Micromonosporaceae</taxon>
        <taxon>Micromonospora</taxon>
    </lineage>
</organism>
<reference evidence="1 4" key="2">
    <citation type="submission" date="2023-12" db="EMBL/GenBank/DDBJ databases">
        <title>Micromonospora sp. nov., isolated from Atacama Desert.</title>
        <authorList>
            <person name="Carro L."/>
            <person name="Golinska P."/>
            <person name="Klenk H.-P."/>
            <person name="Goodfellow M."/>
        </authorList>
    </citation>
    <scope>NUCLEOTIDE SEQUENCE [LARGE SCALE GENOMIC DNA]</scope>
    <source>
        <strain evidence="1 4">4G53</strain>
    </source>
</reference>
<dbReference type="EMBL" id="JAXOTQ010000002">
    <property type="protein sequence ID" value="MDZ5488197.1"/>
    <property type="molecule type" value="Genomic_DNA"/>
</dbReference>
<keyword evidence="4" id="KW-1185">Reference proteome</keyword>
<name>A0A317DN39_9ACTN</name>
<proteinExistence type="predicted"/>
<dbReference type="EMBL" id="QGKS01000192">
    <property type="protein sequence ID" value="PWR15226.1"/>
    <property type="molecule type" value="Genomic_DNA"/>
</dbReference>
<evidence type="ECO:0000313" key="3">
    <source>
        <dbReference type="Proteomes" id="UP000246050"/>
    </source>
</evidence>
<evidence type="ECO:0000313" key="1">
    <source>
        <dbReference type="EMBL" id="MDZ5488197.1"/>
    </source>
</evidence>
<accession>A0A317DN39</accession>